<dbReference type="EC" id="3.1.1.45" evidence="1"/>
<evidence type="ECO:0000313" key="2">
    <source>
        <dbReference type="Proteomes" id="UP000054498"/>
    </source>
</evidence>
<accession>A0A0D2MXL0</accession>
<gene>
    <name evidence="1" type="ORF">MNEG_2848</name>
</gene>
<protein>
    <submittedName>
        <fullName evidence="1">Carboxymethylene butenolidase</fullName>
        <ecNumber evidence="1">3.1.1.45</ecNumber>
    </submittedName>
</protein>
<dbReference type="GeneID" id="25735726"/>
<dbReference type="RefSeq" id="XP_013904131.1">
    <property type="nucleotide sequence ID" value="XM_014048677.1"/>
</dbReference>
<dbReference type="InterPro" id="IPR009959">
    <property type="entry name" value="Cyclase_SnoaL-like"/>
</dbReference>
<reference evidence="1 2" key="1">
    <citation type="journal article" date="2013" name="BMC Genomics">
        <title>Reconstruction of the lipid metabolism for the microalga Monoraphidium neglectum from its genome sequence reveals characteristics suitable for biofuel production.</title>
        <authorList>
            <person name="Bogen C."/>
            <person name="Al-Dilaimi A."/>
            <person name="Albersmeier A."/>
            <person name="Wichmann J."/>
            <person name="Grundmann M."/>
            <person name="Rupp O."/>
            <person name="Lauersen K.J."/>
            <person name="Blifernez-Klassen O."/>
            <person name="Kalinowski J."/>
            <person name="Goesmann A."/>
            <person name="Mussgnug J.H."/>
            <person name="Kruse O."/>
        </authorList>
    </citation>
    <scope>NUCLEOTIDE SEQUENCE [LARGE SCALE GENOMIC DNA]</scope>
    <source>
        <strain evidence="1 2">SAG 48.87</strain>
    </source>
</reference>
<name>A0A0D2MXL0_9CHLO</name>
<dbReference type="STRING" id="145388.A0A0D2MXL0"/>
<dbReference type="GO" id="GO:0008806">
    <property type="term" value="F:carboxymethylenebutenolidase activity"/>
    <property type="evidence" value="ECO:0007669"/>
    <property type="project" value="UniProtKB-EC"/>
</dbReference>
<dbReference type="Gene3D" id="3.10.450.50">
    <property type="match status" value="1"/>
</dbReference>
<sequence length="211" mass="23015">MMCTGASRRAFTYVETRPAVPSHLRRTGPLLRSVVARASDDNGDRIDYAALWQAHIDTEFTEKSADAAVATMVEHATVNHIPTLMGGAGRELLREFYARHFIPKMPNDVVIKPINRTIAPEAHRVMDEFLFEMLPGVAPTGKRVSVPFVVVVDFEGTKLKAERIYWDQATVLKQLGLLPEGLPVAGAEQSLKAADPAAVPSNGMLRAVGAV</sequence>
<dbReference type="Proteomes" id="UP000054498">
    <property type="component" value="Unassembled WGS sequence"/>
</dbReference>
<dbReference type="KEGG" id="mng:MNEG_2848"/>
<proteinExistence type="predicted"/>
<organism evidence="1 2">
    <name type="scientific">Monoraphidium neglectum</name>
    <dbReference type="NCBI Taxonomy" id="145388"/>
    <lineage>
        <taxon>Eukaryota</taxon>
        <taxon>Viridiplantae</taxon>
        <taxon>Chlorophyta</taxon>
        <taxon>core chlorophytes</taxon>
        <taxon>Chlorophyceae</taxon>
        <taxon>CS clade</taxon>
        <taxon>Sphaeropleales</taxon>
        <taxon>Selenastraceae</taxon>
        <taxon>Monoraphidium</taxon>
    </lineage>
</organism>
<keyword evidence="1" id="KW-0378">Hydrolase</keyword>
<dbReference type="PANTHER" id="PTHR38436">
    <property type="entry name" value="POLYKETIDE CYCLASE SNOAL-LIKE DOMAIN"/>
    <property type="match status" value="1"/>
</dbReference>
<dbReference type="InterPro" id="IPR032710">
    <property type="entry name" value="NTF2-like_dom_sf"/>
</dbReference>
<dbReference type="GO" id="GO:0030638">
    <property type="term" value="P:polyketide metabolic process"/>
    <property type="evidence" value="ECO:0007669"/>
    <property type="project" value="InterPro"/>
</dbReference>
<keyword evidence="2" id="KW-1185">Reference proteome</keyword>
<dbReference type="EMBL" id="KK100556">
    <property type="protein sequence ID" value="KIZ05112.1"/>
    <property type="molecule type" value="Genomic_DNA"/>
</dbReference>
<evidence type="ECO:0000313" key="1">
    <source>
        <dbReference type="EMBL" id="KIZ05112.1"/>
    </source>
</evidence>
<dbReference type="PANTHER" id="PTHR38436:SF3">
    <property type="entry name" value="CARBOXYMETHYLENEBUTENOLIDASE-RELATED"/>
    <property type="match status" value="1"/>
</dbReference>
<dbReference type="SUPFAM" id="SSF54427">
    <property type="entry name" value="NTF2-like"/>
    <property type="match status" value="1"/>
</dbReference>
<dbReference type="OrthoDB" id="5440at2759"/>
<dbReference type="AlphaFoldDB" id="A0A0D2MXL0"/>